<dbReference type="KEGG" id="foc:127748796"/>
<evidence type="ECO:0000313" key="3">
    <source>
        <dbReference type="RefSeq" id="XP_052119644.1"/>
    </source>
</evidence>
<sequence length="155" mass="16369">MLPTGHSCLVVIIVQCLTVLPFVSPAKVTFPEAGRSTPAAAAPESRLLADAAGGFGLSGGAPLQRPGQSRNLGIEGVLGPAFGFGPARRRPDCPLCDPSVYSYCGDRLLHDACCCLRDNQPLPPQCELADCSFLHAKSCYEHGLITRCCCVNRLV</sequence>
<protein>
    <submittedName>
        <fullName evidence="3 4">Uncharacterized protein LOC127748796</fullName>
    </submittedName>
</protein>
<dbReference type="RefSeq" id="XP_052119644.1">
    <property type="nucleotide sequence ID" value="XM_052263684.1"/>
</dbReference>
<dbReference type="AlphaFoldDB" id="A0A9C6WUX4"/>
<feature type="signal peptide" evidence="1">
    <location>
        <begin position="1"/>
        <end position="25"/>
    </location>
</feature>
<feature type="chain" id="PRO_5044698027" evidence="1">
    <location>
        <begin position="26"/>
        <end position="155"/>
    </location>
</feature>
<name>A0A9C6WUX4_FRAOC</name>
<proteinExistence type="predicted"/>
<organism evidence="2 3">
    <name type="scientific">Frankliniella occidentalis</name>
    <name type="common">Western flower thrips</name>
    <name type="synonym">Euthrips occidentalis</name>
    <dbReference type="NCBI Taxonomy" id="133901"/>
    <lineage>
        <taxon>Eukaryota</taxon>
        <taxon>Metazoa</taxon>
        <taxon>Ecdysozoa</taxon>
        <taxon>Arthropoda</taxon>
        <taxon>Hexapoda</taxon>
        <taxon>Insecta</taxon>
        <taxon>Pterygota</taxon>
        <taxon>Neoptera</taxon>
        <taxon>Paraneoptera</taxon>
        <taxon>Thysanoptera</taxon>
        <taxon>Terebrantia</taxon>
        <taxon>Thripoidea</taxon>
        <taxon>Thripidae</taxon>
        <taxon>Frankliniella</taxon>
    </lineage>
</organism>
<dbReference type="GeneID" id="127748796"/>
<evidence type="ECO:0000313" key="2">
    <source>
        <dbReference type="Proteomes" id="UP000504606"/>
    </source>
</evidence>
<evidence type="ECO:0000313" key="4">
    <source>
        <dbReference type="RefSeq" id="XP_052119645.1"/>
    </source>
</evidence>
<evidence type="ECO:0000256" key="1">
    <source>
        <dbReference type="SAM" id="SignalP"/>
    </source>
</evidence>
<dbReference type="OrthoDB" id="8112830at2759"/>
<accession>A0A9C6WUX4</accession>
<dbReference type="Proteomes" id="UP000504606">
    <property type="component" value="Unplaced"/>
</dbReference>
<dbReference type="RefSeq" id="XP_052119645.1">
    <property type="nucleotide sequence ID" value="XM_052263685.1"/>
</dbReference>
<gene>
    <name evidence="3 4" type="primary">LOC127748796</name>
</gene>
<reference evidence="3 4" key="1">
    <citation type="submission" date="2025-04" db="UniProtKB">
        <authorList>
            <consortium name="RefSeq"/>
        </authorList>
    </citation>
    <scope>IDENTIFICATION</scope>
    <source>
        <tissue evidence="3 4">Whole organism</tissue>
    </source>
</reference>
<keyword evidence="1" id="KW-0732">Signal</keyword>
<keyword evidence="2" id="KW-1185">Reference proteome</keyword>